<sequence>MIHSEKSQKRERTSKQQDENCQAHFLSEFNRTYNLQINNVKVAINMFNQMNKRENRLFNWFHLDELIGRQPQIYQKKSFSYKYVTEVLYKRFFIKTSDELRAVVKQYAKGELEVIKNKYQNVSKEDLNELVTKVQNKIERALGEVRQENCQ</sequence>
<comment type="caution">
    <text evidence="2">The sequence shown here is derived from an EMBL/GenBank/DDBJ whole genome shotgun (WGS) entry which is preliminary data.</text>
</comment>
<evidence type="ECO:0000313" key="2">
    <source>
        <dbReference type="EMBL" id="CAL6033244.1"/>
    </source>
</evidence>
<proteinExistence type="predicted"/>
<name>A0ABP1JAB9_9EUKA</name>
<evidence type="ECO:0000256" key="1">
    <source>
        <dbReference type="SAM" id="Coils"/>
    </source>
</evidence>
<keyword evidence="1" id="KW-0175">Coiled coil</keyword>
<evidence type="ECO:0000313" key="3">
    <source>
        <dbReference type="Proteomes" id="UP001642409"/>
    </source>
</evidence>
<organism evidence="2 3">
    <name type="scientific">Hexamita inflata</name>
    <dbReference type="NCBI Taxonomy" id="28002"/>
    <lineage>
        <taxon>Eukaryota</taxon>
        <taxon>Metamonada</taxon>
        <taxon>Diplomonadida</taxon>
        <taxon>Hexamitidae</taxon>
        <taxon>Hexamitinae</taxon>
        <taxon>Hexamita</taxon>
    </lineage>
</organism>
<dbReference type="EMBL" id="CAXDID020000125">
    <property type="protein sequence ID" value="CAL6033244.1"/>
    <property type="molecule type" value="Genomic_DNA"/>
</dbReference>
<gene>
    <name evidence="2" type="ORF">HINF_LOCUS34872</name>
</gene>
<accession>A0ABP1JAB9</accession>
<feature type="coiled-coil region" evidence="1">
    <location>
        <begin position="124"/>
        <end position="151"/>
    </location>
</feature>
<protein>
    <submittedName>
        <fullName evidence="2">Hypothetical_protein</fullName>
    </submittedName>
</protein>
<keyword evidence="3" id="KW-1185">Reference proteome</keyword>
<dbReference type="Proteomes" id="UP001642409">
    <property type="component" value="Unassembled WGS sequence"/>
</dbReference>
<reference evidence="2 3" key="1">
    <citation type="submission" date="2024-07" db="EMBL/GenBank/DDBJ databases">
        <authorList>
            <person name="Akdeniz Z."/>
        </authorList>
    </citation>
    <scope>NUCLEOTIDE SEQUENCE [LARGE SCALE GENOMIC DNA]</scope>
</reference>